<dbReference type="PROSITE" id="PS00211">
    <property type="entry name" value="ABC_TRANSPORTER_1"/>
    <property type="match status" value="1"/>
</dbReference>
<keyword evidence="1" id="KW-0813">Transport</keyword>
<dbReference type="GO" id="GO:0017004">
    <property type="term" value="P:cytochrome complex assembly"/>
    <property type="evidence" value="ECO:0007669"/>
    <property type="project" value="UniProtKB-KW"/>
</dbReference>
<dbReference type="InterPro" id="IPR003593">
    <property type="entry name" value="AAA+_ATPase"/>
</dbReference>
<dbReference type="Proteomes" id="UP000309450">
    <property type="component" value="Unassembled WGS sequence"/>
</dbReference>
<dbReference type="GO" id="GO:0016887">
    <property type="term" value="F:ATP hydrolysis activity"/>
    <property type="evidence" value="ECO:0007669"/>
    <property type="project" value="InterPro"/>
</dbReference>
<evidence type="ECO:0000256" key="5">
    <source>
        <dbReference type="ARBA" id="ARBA00022967"/>
    </source>
</evidence>
<protein>
    <submittedName>
        <fullName evidence="8">Heme ABC exporter ATP-binding protein CcmA</fullName>
    </submittedName>
</protein>
<dbReference type="OrthoDB" id="9800654at2"/>
<reference evidence="8 9" key="1">
    <citation type="submission" date="2019-04" db="EMBL/GenBank/DDBJ databases">
        <title>Draft genome sequence of Gemmobacter aestuarii sp. nov.</title>
        <authorList>
            <person name="Hameed A."/>
            <person name="Lin S.-Y."/>
            <person name="Shahina M."/>
            <person name="Lai W.-A."/>
            <person name="Young C.-C."/>
        </authorList>
    </citation>
    <scope>NUCLEOTIDE SEQUENCE [LARGE SCALE GENOMIC DNA]</scope>
    <source>
        <strain evidence="8 9">CC-PW-75</strain>
    </source>
</reference>
<keyword evidence="4 8" id="KW-0067">ATP-binding</keyword>
<keyword evidence="3" id="KW-0201">Cytochrome c-type biogenesis</keyword>
<evidence type="ECO:0000313" key="9">
    <source>
        <dbReference type="Proteomes" id="UP000309450"/>
    </source>
</evidence>
<evidence type="ECO:0000259" key="7">
    <source>
        <dbReference type="PROSITE" id="PS50893"/>
    </source>
</evidence>
<dbReference type="InterPro" id="IPR017871">
    <property type="entry name" value="ABC_transporter-like_CS"/>
</dbReference>
<evidence type="ECO:0000256" key="3">
    <source>
        <dbReference type="ARBA" id="ARBA00022748"/>
    </source>
</evidence>
<accession>A0A4S3MPR6</accession>
<dbReference type="GO" id="GO:0022857">
    <property type="term" value="F:transmembrane transporter activity"/>
    <property type="evidence" value="ECO:0007669"/>
    <property type="project" value="InterPro"/>
</dbReference>
<dbReference type="PROSITE" id="PS50893">
    <property type="entry name" value="ABC_TRANSPORTER_2"/>
    <property type="match status" value="1"/>
</dbReference>
<dbReference type="SUPFAM" id="SSF52540">
    <property type="entry name" value="P-loop containing nucleoside triphosphate hydrolases"/>
    <property type="match status" value="1"/>
</dbReference>
<keyword evidence="5" id="KW-1278">Translocase</keyword>
<sequence>MEMTVHGLACARGGITVLEGVGFALRGGRALVLRGPNGIGKTTMLRTIAGLQPAVAGEIGLPPESIAYAAHSDGLKATLTVTENLSFWASVYGTGPDAVEAAITGMNLGILRDRQAANLSAGQKRRLGLARLLVTGRPLWVLDEPTVSLDAESVRLFAGVVRRHLAEGGAALIATHIDLGLDEAEVLDLGPFRARSPSEGGALSAFDEAFA</sequence>
<evidence type="ECO:0000256" key="2">
    <source>
        <dbReference type="ARBA" id="ARBA00022741"/>
    </source>
</evidence>
<name>A0A4S3MPR6_9RHOB</name>
<dbReference type="PANTHER" id="PTHR43499:SF1">
    <property type="entry name" value="ABC TRANSPORTER I FAMILY MEMBER 1"/>
    <property type="match status" value="1"/>
</dbReference>
<dbReference type="AlphaFoldDB" id="A0A4S3MPR6"/>
<organism evidence="8 9">
    <name type="scientific">Aliigemmobacter aestuarii</name>
    <dbReference type="NCBI Taxonomy" id="1445661"/>
    <lineage>
        <taxon>Bacteria</taxon>
        <taxon>Pseudomonadati</taxon>
        <taxon>Pseudomonadota</taxon>
        <taxon>Alphaproteobacteria</taxon>
        <taxon>Rhodobacterales</taxon>
        <taxon>Paracoccaceae</taxon>
        <taxon>Aliigemmobacter</taxon>
    </lineage>
</organism>
<evidence type="ECO:0000256" key="6">
    <source>
        <dbReference type="ARBA" id="ARBA00023136"/>
    </source>
</evidence>
<gene>
    <name evidence="8" type="primary">ccmA</name>
    <name evidence="8" type="ORF">E7811_01200</name>
</gene>
<dbReference type="EMBL" id="SSND01000001">
    <property type="protein sequence ID" value="THD84399.1"/>
    <property type="molecule type" value="Genomic_DNA"/>
</dbReference>
<dbReference type="RefSeq" id="WP_136392780.1">
    <property type="nucleotide sequence ID" value="NZ_SSND01000001.1"/>
</dbReference>
<dbReference type="InterPro" id="IPR003439">
    <property type="entry name" value="ABC_transporter-like_ATP-bd"/>
</dbReference>
<dbReference type="Gene3D" id="3.40.50.300">
    <property type="entry name" value="P-loop containing nucleotide triphosphate hydrolases"/>
    <property type="match status" value="1"/>
</dbReference>
<keyword evidence="2" id="KW-0547">Nucleotide-binding</keyword>
<evidence type="ECO:0000313" key="8">
    <source>
        <dbReference type="EMBL" id="THD84399.1"/>
    </source>
</evidence>
<comment type="caution">
    <text evidence="8">The sequence shown here is derived from an EMBL/GenBank/DDBJ whole genome shotgun (WGS) entry which is preliminary data.</text>
</comment>
<dbReference type="InterPro" id="IPR005895">
    <property type="entry name" value="ABC_transptr_haem_export_CcmA"/>
</dbReference>
<dbReference type="Pfam" id="PF00005">
    <property type="entry name" value="ABC_tran"/>
    <property type="match status" value="1"/>
</dbReference>
<dbReference type="PANTHER" id="PTHR43499">
    <property type="entry name" value="ABC TRANSPORTER I FAMILY MEMBER 1"/>
    <property type="match status" value="1"/>
</dbReference>
<feature type="domain" description="ABC transporter" evidence="7">
    <location>
        <begin position="3"/>
        <end position="208"/>
    </location>
</feature>
<dbReference type="InterPro" id="IPR027417">
    <property type="entry name" value="P-loop_NTPase"/>
</dbReference>
<evidence type="ECO:0000256" key="1">
    <source>
        <dbReference type="ARBA" id="ARBA00022448"/>
    </source>
</evidence>
<keyword evidence="6" id="KW-0472">Membrane</keyword>
<keyword evidence="9" id="KW-1185">Reference proteome</keyword>
<dbReference type="NCBIfam" id="TIGR01189">
    <property type="entry name" value="ccmA"/>
    <property type="match status" value="1"/>
</dbReference>
<proteinExistence type="predicted"/>
<dbReference type="GO" id="GO:0005524">
    <property type="term" value="F:ATP binding"/>
    <property type="evidence" value="ECO:0007669"/>
    <property type="project" value="UniProtKB-KW"/>
</dbReference>
<dbReference type="SMART" id="SM00382">
    <property type="entry name" value="AAA"/>
    <property type="match status" value="1"/>
</dbReference>
<evidence type="ECO:0000256" key="4">
    <source>
        <dbReference type="ARBA" id="ARBA00022840"/>
    </source>
</evidence>